<protein>
    <submittedName>
        <fullName evidence="2">Uncharacterized protein</fullName>
    </submittedName>
</protein>
<dbReference type="AlphaFoldDB" id="A0A402BKA5"/>
<feature type="transmembrane region" description="Helical" evidence="1">
    <location>
        <begin position="121"/>
        <end position="139"/>
    </location>
</feature>
<comment type="caution">
    <text evidence="2">The sequence shown here is derived from an EMBL/GenBank/DDBJ whole genome shotgun (WGS) entry which is preliminary data.</text>
</comment>
<proteinExistence type="predicted"/>
<evidence type="ECO:0000256" key="1">
    <source>
        <dbReference type="SAM" id="Phobius"/>
    </source>
</evidence>
<reference evidence="3" key="1">
    <citation type="submission" date="2018-12" db="EMBL/GenBank/DDBJ databases">
        <title>Tengunoibacter tsumagoiensis gen. nov., sp. nov., Dictyobacter kobayashii sp. nov., D. alpinus sp. nov., and D. joshuensis sp. nov. and description of Dictyobacteraceae fam. nov. within the order Ktedonobacterales isolated from Tengu-no-mugimeshi.</title>
        <authorList>
            <person name="Wang C.M."/>
            <person name="Zheng Y."/>
            <person name="Sakai Y."/>
            <person name="Toyoda A."/>
            <person name="Minakuchi Y."/>
            <person name="Abe K."/>
            <person name="Yokota A."/>
            <person name="Yabe S."/>
        </authorList>
    </citation>
    <scope>NUCLEOTIDE SEQUENCE [LARGE SCALE GENOMIC DNA]</scope>
    <source>
        <strain evidence="3">Uno16</strain>
    </source>
</reference>
<accession>A0A402BKA5</accession>
<keyword evidence="1" id="KW-0472">Membrane</keyword>
<name>A0A402BKA5_9CHLR</name>
<keyword evidence="1" id="KW-1133">Transmembrane helix</keyword>
<dbReference type="Proteomes" id="UP000287171">
    <property type="component" value="Unassembled WGS sequence"/>
</dbReference>
<dbReference type="RefSeq" id="WP_126631707.1">
    <property type="nucleotide sequence ID" value="NZ_BIFT01000002.1"/>
</dbReference>
<keyword evidence="1" id="KW-0812">Transmembrane</keyword>
<evidence type="ECO:0000313" key="3">
    <source>
        <dbReference type="Proteomes" id="UP000287171"/>
    </source>
</evidence>
<dbReference type="EMBL" id="BIFT01000002">
    <property type="protein sequence ID" value="GCE31774.1"/>
    <property type="molecule type" value="Genomic_DNA"/>
</dbReference>
<feature type="transmembrane region" description="Helical" evidence="1">
    <location>
        <begin position="59"/>
        <end position="78"/>
    </location>
</feature>
<evidence type="ECO:0000313" key="2">
    <source>
        <dbReference type="EMBL" id="GCE31774.1"/>
    </source>
</evidence>
<keyword evidence="3" id="KW-1185">Reference proteome</keyword>
<gene>
    <name evidence="2" type="ORF">KDA_72580</name>
</gene>
<dbReference type="OrthoDB" id="160243at2"/>
<sequence length="181" mass="20393">MPSEESRPAIASNDIYRDIGREIATRLQLRTQILFGFVTVSSTLIATSLAQPAFNYLDISVGFLAFFTGALSAHHEIIMANLKLYQKMLIEDANPRLASSWMHFQTEKLVQGQRLSDWTQLFLYLVLGIAALSATSFPLAGLKQIFFWMSATCFGLSLVCIIYGWKKRKKIDLQQPQPISI</sequence>
<feature type="transmembrane region" description="Helical" evidence="1">
    <location>
        <begin position="145"/>
        <end position="165"/>
    </location>
</feature>
<organism evidence="2 3">
    <name type="scientific">Dictyobacter alpinus</name>
    <dbReference type="NCBI Taxonomy" id="2014873"/>
    <lineage>
        <taxon>Bacteria</taxon>
        <taxon>Bacillati</taxon>
        <taxon>Chloroflexota</taxon>
        <taxon>Ktedonobacteria</taxon>
        <taxon>Ktedonobacterales</taxon>
        <taxon>Dictyobacteraceae</taxon>
        <taxon>Dictyobacter</taxon>
    </lineage>
</organism>
<feature type="transmembrane region" description="Helical" evidence="1">
    <location>
        <begin position="33"/>
        <end position="53"/>
    </location>
</feature>